<organism evidence="1">
    <name type="scientific">candidate division WOR-3 bacterium</name>
    <dbReference type="NCBI Taxonomy" id="2052148"/>
    <lineage>
        <taxon>Bacteria</taxon>
        <taxon>Bacteria division WOR-3</taxon>
    </lineage>
</organism>
<proteinExistence type="predicted"/>
<evidence type="ECO:0000313" key="1">
    <source>
        <dbReference type="EMBL" id="HDQ99594.1"/>
    </source>
</evidence>
<dbReference type="AlphaFoldDB" id="A0A7V0T5K6"/>
<accession>A0A7V0T5K6</accession>
<gene>
    <name evidence="1" type="ORF">ENN51_04835</name>
</gene>
<dbReference type="Proteomes" id="UP000885672">
    <property type="component" value="Unassembled WGS sequence"/>
</dbReference>
<dbReference type="EMBL" id="DSBX01000187">
    <property type="protein sequence ID" value="HDQ99594.1"/>
    <property type="molecule type" value="Genomic_DNA"/>
</dbReference>
<protein>
    <submittedName>
        <fullName evidence="1">Uncharacterized protein</fullName>
    </submittedName>
</protein>
<name>A0A7V0T5K6_UNCW3</name>
<reference evidence="1" key="1">
    <citation type="journal article" date="2020" name="mSystems">
        <title>Genome- and Community-Level Interaction Insights into Carbon Utilization and Element Cycling Functions of Hydrothermarchaeota in Hydrothermal Sediment.</title>
        <authorList>
            <person name="Zhou Z."/>
            <person name="Liu Y."/>
            <person name="Xu W."/>
            <person name="Pan J."/>
            <person name="Luo Z.H."/>
            <person name="Li M."/>
        </authorList>
    </citation>
    <scope>NUCLEOTIDE SEQUENCE [LARGE SCALE GENOMIC DNA]</scope>
    <source>
        <strain evidence="1">SpSt-1182</strain>
    </source>
</reference>
<comment type="caution">
    <text evidence="1">The sequence shown here is derived from an EMBL/GenBank/DDBJ whole genome shotgun (WGS) entry which is preliminary data.</text>
</comment>
<sequence>MNKDRQLLVALALAGALVLVGIVEANRPERESELVSWAREQAGAQASAGDLLAGIVGRLGIGHKNPAAGETGDYELLRRVLQMRDGNTSERSRTPTARLDELLRAHDDDWDFVTSLDSALTDPATRAEFDELLRTLAR</sequence>